<organism evidence="3 4">
    <name type="scientific">Hyaloperonospora brassicae</name>
    <name type="common">Brassica downy mildew</name>
    <name type="synonym">Peronospora brassicae</name>
    <dbReference type="NCBI Taxonomy" id="162125"/>
    <lineage>
        <taxon>Eukaryota</taxon>
        <taxon>Sar</taxon>
        <taxon>Stramenopiles</taxon>
        <taxon>Oomycota</taxon>
        <taxon>Peronosporomycetes</taxon>
        <taxon>Peronosporales</taxon>
        <taxon>Peronosporaceae</taxon>
        <taxon>Hyaloperonospora</taxon>
    </lineage>
</organism>
<reference evidence="3" key="1">
    <citation type="submission" date="2022-12" db="EMBL/GenBank/DDBJ databases">
        <authorList>
            <person name="Webb A."/>
        </authorList>
    </citation>
    <scope>NUCLEOTIDE SEQUENCE</scope>
    <source>
        <strain evidence="3">Hp1</strain>
    </source>
</reference>
<dbReference type="EMBL" id="CANTFL010001312">
    <property type="protein sequence ID" value="CAI5736283.1"/>
    <property type="molecule type" value="Genomic_DNA"/>
</dbReference>
<dbReference type="Proteomes" id="UP001162031">
    <property type="component" value="Unassembled WGS sequence"/>
</dbReference>
<proteinExistence type="predicted"/>
<evidence type="ECO:0000256" key="2">
    <source>
        <dbReference type="SAM" id="SignalP"/>
    </source>
</evidence>
<keyword evidence="2" id="KW-0732">Signal</keyword>
<feature type="compositionally biased region" description="Low complexity" evidence="1">
    <location>
        <begin position="92"/>
        <end position="114"/>
    </location>
</feature>
<feature type="region of interest" description="Disordered" evidence="1">
    <location>
        <begin position="532"/>
        <end position="558"/>
    </location>
</feature>
<evidence type="ECO:0000313" key="4">
    <source>
        <dbReference type="Proteomes" id="UP001162031"/>
    </source>
</evidence>
<evidence type="ECO:0000256" key="1">
    <source>
        <dbReference type="SAM" id="MobiDB-lite"/>
    </source>
</evidence>
<sequence>MKFSPLTLLAAATLASSVAVGVTSAADSPSVSNSNEELATTPSTTTPTTSTSPSTSSSSLTSSSPSTPSSPSTRPTTSTLPVTSSGSLQEANNNNNNNNNENGNNNENDNGNNDTDNDNDSRVPTPSPAGGLGNSTRTAPAGGDVFANLKTNTYPSDTYHMPPVRAIHARVQSDAPQLVDGVFVSSFGNGDLEAGYLSAMDTVNTASVEGALMYVQAEGINVNVRAKEERCERKSGMAHIVFYEILLVQTNETLAQFQKSWGETPEYGPMLPMDSGRCTPLSGDDDFPAGCLQFNGDDGQPNVGPFIGGGIKDDDVRAPYPDNYWFSFPGTCPLKGWADKTDECRESTRKGLCDMGEGPDGVECTFTYSVLGWVTIDDVVGITAIENPDTGSTYANFTEWCLADTNNTEFSANAESGEFETGLPFWEDPLNTTANSARAEAVVAKYEETLASGSTQIDSTLLAAFRALPTPEELAALNPPCYMTVEACGSGNGCKRVGYSQICTACEADEGCETGGNDFVYPKLAKAKTELSEEETTTKVADGNSTSGGVSDSNTDSTGANAAAPMAFTAASVVLGLVAVVLAL</sequence>
<name>A0AAV0UJE5_HYABA</name>
<dbReference type="AlphaFoldDB" id="A0AAV0UJE5"/>
<feature type="chain" id="PRO_5043482882" evidence="2">
    <location>
        <begin position="26"/>
        <end position="584"/>
    </location>
</feature>
<gene>
    <name evidence="3" type="ORF">HBR001_LOCUS6778</name>
</gene>
<comment type="caution">
    <text evidence="3">The sequence shown here is derived from an EMBL/GenBank/DDBJ whole genome shotgun (WGS) entry which is preliminary data.</text>
</comment>
<evidence type="ECO:0000313" key="3">
    <source>
        <dbReference type="EMBL" id="CAI5736283.1"/>
    </source>
</evidence>
<keyword evidence="4" id="KW-1185">Reference proteome</keyword>
<protein>
    <submittedName>
        <fullName evidence="3">Uncharacterized protein</fullName>
    </submittedName>
</protein>
<dbReference type="PANTHER" id="PTHR33946">
    <property type="match status" value="1"/>
</dbReference>
<feature type="signal peptide" evidence="2">
    <location>
        <begin position="1"/>
        <end position="25"/>
    </location>
</feature>
<feature type="compositionally biased region" description="Polar residues" evidence="1">
    <location>
        <begin position="27"/>
        <end position="38"/>
    </location>
</feature>
<feature type="compositionally biased region" description="Polar residues" evidence="1">
    <location>
        <begin position="543"/>
        <end position="558"/>
    </location>
</feature>
<feature type="compositionally biased region" description="Low complexity" evidence="1">
    <location>
        <begin position="40"/>
        <end position="85"/>
    </location>
</feature>
<accession>A0AAV0UJE5</accession>
<dbReference type="PANTHER" id="PTHR33946:SF4">
    <property type="entry name" value="COAGULATION FACTOR XI"/>
    <property type="match status" value="1"/>
</dbReference>
<feature type="region of interest" description="Disordered" evidence="1">
    <location>
        <begin position="22"/>
        <end position="144"/>
    </location>
</feature>